<evidence type="ECO:0000313" key="2">
    <source>
        <dbReference type="EMBL" id="ODN03695.1"/>
    </source>
</evidence>
<organism evidence="2 3">
    <name type="scientific">Orchesella cincta</name>
    <name type="common">Springtail</name>
    <name type="synonym">Podura cincta</name>
    <dbReference type="NCBI Taxonomy" id="48709"/>
    <lineage>
        <taxon>Eukaryota</taxon>
        <taxon>Metazoa</taxon>
        <taxon>Ecdysozoa</taxon>
        <taxon>Arthropoda</taxon>
        <taxon>Hexapoda</taxon>
        <taxon>Collembola</taxon>
        <taxon>Entomobryomorpha</taxon>
        <taxon>Entomobryoidea</taxon>
        <taxon>Orchesellidae</taxon>
        <taxon>Orchesellinae</taxon>
        <taxon>Orchesella</taxon>
    </lineage>
</organism>
<sequence>MARCPYLAEMKERFWRSSSNGTDNKKLTEEEGADELLKSVAMTTKSKQSTIARLAQPEPDDDEGVPMLPPPTITATITSSTSPTAAPPPPPQSSAVSTVVKRRMRRWMRAILKVLLFLISLGIEMNECLQGSKTSNFGLL</sequence>
<feature type="region of interest" description="Disordered" evidence="1">
    <location>
        <begin position="47"/>
        <end position="98"/>
    </location>
</feature>
<evidence type="ECO:0000256" key="1">
    <source>
        <dbReference type="SAM" id="MobiDB-lite"/>
    </source>
</evidence>
<accession>A0A1D2NF08</accession>
<keyword evidence="3" id="KW-1185">Reference proteome</keyword>
<reference evidence="2 3" key="1">
    <citation type="journal article" date="2016" name="Genome Biol. Evol.">
        <title>Gene Family Evolution Reflects Adaptation to Soil Environmental Stressors in the Genome of the Collembolan Orchesella cincta.</title>
        <authorList>
            <person name="Faddeeva-Vakhrusheva A."/>
            <person name="Derks M.F."/>
            <person name="Anvar S.Y."/>
            <person name="Agamennone V."/>
            <person name="Suring W."/>
            <person name="Smit S."/>
            <person name="van Straalen N.M."/>
            <person name="Roelofs D."/>
        </authorList>
    </citation>
    <scope>NUCLEOTIDE SEQUENCE [LARGE SCALE GENOMIC DNA]</scope>
    <source>
        <tissue evidence="2">Mixed pool</tissue>
    </source>
</reference>
<feature type="region of interest" description="Disordered" evidence="1">
    <location>
        <begin position="1"/>
        <end position="31"/>
    </location>
</feature>
<dbReference type="OMA" id="MARCPYL"/>
<dbReference type="Proteomes" id="UP000094527">
    <property type="component" value="Unassembled WGS sequence"/>
</dbReference>
<dbReference type="EMBL" id="LJIJ01000066">
    <property type="protein sequence ID" value="ODN03695.1"/>
    <property type="molecule type" value="Genomic_DNA"/>
</dbReference>
<comment type="caution">
    <text evidence="2">The sequence shown here is derived from an EMBL/GenBank/DDBJ whole genome shotgun (WGS) entry which is preliminary data.</text>
</comment>
<protein>
    <submittedName>
        <fullName evidence="2">Uncharacterized protein</fullName>
    </submittedName>
</protein>
<gene>
    <name evidence="2" type="ORF">Ocin01_02973</name>
</gene>
<dbReference type="AlphaFoldDB" id="A0A1D2NF08"/>
<name>A0A1D2NF08_ORCCI</name>
<proteinExistence type="predicted"/>
<evidence type="ECO:0000313" key="3">
    <source>
        <dbReference type="Proteomes" id="UP000094527"/>
    </source>
</evidence>
<feature type="compositionally biased region" description="Low complexity" evidence="1">
    <location>
        <begin position="73"/>
        <end position="84"/>
    </location>
</feature>